<dbReference type="STRING" id="546262.NEICINOT_04000"/>
<dbReference type="AlphaFoldDB" id="D0W2W5"/>
<dbReference type="Proteomes" id="UP000003294">
    <property type="component" value="Unassembled WGS sequence"/>
</dbReference>
<evidence type="ECO:0000313" key="1">
    <source>
        <dbReference type="EMBL" id="EEZ71762.1"/>
    </source>
</evidence>
<proteinExistence type="predicted"/>
<comment type="caution">
    <text evidence="1">The sequence shown here is derived from an EMBL/GenBank/DDBJ whole genome shotgun (WGS) entry which is preliminary data.</text>
</comment>
<protein>
    <submittedName>
        <fullName evidence="1">Uncharacterized protein</fullName>
    </submittedName>
</protein>
<reference evidence="1 2" key="1">
    <citation type="submission" date="2009-10" db="EMBL/GenBank/DDBJ databases">
        <authorList>
            <person name="Weinstock G."/>
            <person name="Sodergren E."/>
            <person name="Clifton S."/>
            <person name="Fulton L."/>
            <person name="Fulton B."/>
            <person name="Courtney L."/>
            <person name="Fronick C."/>
            <person name="Harrison M."/>
            <person name="Strong C."/>
            <person name="Farmer C."/>
            <person name="Delahaunty K."/>
            <person name="Markovic C."/>
            <person name="Hall O."/>
            <person name="Minx P."/>
            <person name="Tomlinson C."/>
            <person name="Mitreva M."/>
            <person name="Nelson J."/>
            <person name="Hou S."/>
            <person name="Wollam A."/>
            <person name="Pepin K.H."/>
            <person name="Johnson M."/>
            <person name="Bhonagiri V."/>
            <person name="Nash W.E."/>
            <person name="Warren W."/>
            <person name="Chinwalla A."/>
            <person name="Mardis E.R."/>
            <person name="Wilson R.K."/>
        </authorList>
    </citation>
    <scope>NUCLEOTIDE SEQUENCE [LARGE SCALE GENOMIC DNA]</scope>
    <source>
        <strain evidence="1 2">ATCC 14685</strain>
    </source>
</reference>
<evidence type="ECO:0000313" key="2">
    <source>
        <dbReference type="Proteomes" id="UP000003294"/>
    </source>
</evidence>
<name>D0W2W5_NEICI</name>
<dbReference type="EMBL" id="ACDY02000005">
    <property type="protein sequence ID" value="EEZ71762.1"/>
    <property type="molecule type" value="Genomic_DNA"/>
</dbReference>
<organism evidence="1 2">
    <name type="scientific">Neisseria cinerea ATCC 14685</name>
    <dbReference type="NCBI Taxonomy" id="546262"/>
    <lineage>
        <taxon>Bacteria</taxon>
        <taxon>Pseudomonadati</taxon>
        <taxon>Pseudomonadota</taxon>
        <taxon>Betaproteobacteria</taxon>
        <taxon>Neisseriales</taxon>
        <taxon>Neisseriaceae</taxon>
        <taxon>Neisseria</taxon>
    </lineage>
</organism>
<gene>
    <name evidence="1" type="ORF">NEICINOT_04000</name>
</gene>
<sequence>MQGKSASWLAYRICQRMPISLAYRIKLIISEPTFEVKETTPASRREKSS</sequence>
<accession>D0W2W5</accession>